<dbReference type="AlphaFoldDB" id="A0A1Y2FNS9"/>
<reference evidence="2 3" key="1">
    <citation type="submission" date="2016-07" db="EMBL/GenBank/DDBJ databases">
        <title>Pervasive Adenine N6-methylation of Active Genes in Fungi.</title>
        <authorList>
            <consortium name="DOE Joint Genome Institute"/>
            <person name="Mondo S.J."/>
            <person name="Dannebaum R.O."/>
            <person name="Kuo R.C."/>
            <person name="Labutti K."/>
            <person name="Haridas S."/>
            <person name="Kuo A."/>
            <person name="Salamov A."/>
            <person name="Ahrendt S.R."/>
            <person name="Lipzen A."/>
            <person name="Sullivan W."/>
            <person name="Andreopoulos W.B."/>
            <person name="Clum A."/>
            <person name="Lindquist E."/>
            <person name="Daum C."/>
            <person name="Ramamoorthy G.K."/>
            <person name="Gryganskyi A."/>
            <person name="Culley D."/>
            <person name="Magnuson J.K."/>
            <person name="James T.Y."/>
            <person name="O'Malley M.A."/>
            <person name="Stajich J.E."/>
            <person name="Spatafora J.W."/>
            <person name="Visel A."/>
            <person name="Grigoriev I.V."/>
        </authorList>
    </citation>
    <scope>NUCLEOTIDE SEQUENCE [LARGE SCALE GENOMIC DNA]</scope>
    <source>
        <strain evidence="2 3">12-1054</strain>
    </source>
</reference>
<feature type="region of interest" description="Disordered" evidence="1">
    <location>
        <begin position="1"/>
        <end position="80"/>
    </location>
</feature>
<feature type="compositionally biased region" description="Polar residues" evidence="1">
    <location>
        <begin position="64"/>
        <end position="75"/>
    </location>
</feature>
<dbReference type="GeneID" id="63785531"/>
<sequence length="160" mass="17103">MRFSQSHRTDQSQWSSSSNSQDQWQQSNRGNGQGLGDATLTQDPFPDFGRKPCRDLCEAPNPKGGSTSNPSSQPDANIGQCWPIPPLDYGYFSAAYSGETSALASDPNAFFPTHDANTLTSAAPDPNAGASSNPGTSSHLSYVRTAADEAAYDDFYGRNN</sequence>
<feature type="region of interest" description="Disordered" evidence="1">
    <location>
        <begin position="114"/>
        <end position="142"/>
    </location>
</feature>
<feature type="compositionally biased region" description="Low complexity" evidence="1">
    <location>
        <begin position="11"/>
        <end position="28"/>
    </location>
</feature>
<evidence type="ECO:0000256" key="1">
    <source>
        <dbReference type="SAM" id="MobiDB-lite"/>
    </source>
</evidence>
<feature type="compositionally biased region" description="Polar residues" evidence="1">
    <location>
        <begin position="129"/>
        <end position="140"/>
    </location>
</feature>
<protein>
    <submittedName>
        <fullName evidence="2">Uncharacterized protein</fullName>
    </submittedName>
</protein>
<accession>A0A1Y2FNS9</accession>
<comment type="caution">
    <text evidence="2">The sequence shown here is derived from an EMBL/GenBank/DDBJ whole genome shotgun (WGS) entry which is preliminary data.</text>
</comment>
<proteinExistence type="predicted"/>
<gene>
    <name evidence="2" type="ORF">BCR37DRAFT_377953</name>
</gene>
<evidence type="ECO:0000313" key="3">
    <source>
        <dbReference type="Proteomes" id="UP000193685"/>
    </source>
</evidence>
<dbReference type="Proteomes" id="UP000193685">
    <property type="component" value="Unassembled WGS sequence"/>
</dbReference>
<evidence type="ECO:0000313" key="2">
    <source>
        <dbReference type="EMBL" id="ORY84984.1"/>
    </source>
</evidence>
<dbReference type="RefSeq" id="XP_040726767.1">
    <property type="nucleotide sequence ID" value="XM_040868932.1"/>
</dbReference>
<organism evidence="2 3">
    <name type="scientific">Protomyces lactucae-debilis</name>
    <dbReference type="NCBI Taxonomy" id="2754530"/>
    <lineage>
        <taxon>Eukaryota</taxon>
        <taxon>Fungi</taxon>
        <taxon>Dikarya</taxon>
        <taxon>Ascomycota</taxon>
        <taxon>Taphrinomycotina</taxon>
        <taxon>Taphrinomycetes</taxon>
        <taxon>Taphrinales</taxon>
        <taxon>Protomycetaceae</taxon>
        <taxon>Protomyces</taxon>
    </lineage>
</organism>
<dbReference type="EMBL" id="MCFI01000005">
    <property type="protein sequence ID" value="ORY84984.1"/>
    <property type="molecule type" value="Genomic_DNA"/>
</dbReference>
<name>A0A1Y2FNS9_PROLT</name>
<keyword evidence="3" id="KW-1185">Reference proteome</keyword>
<feature type="compositionally biased region" description="Basic and acidic residues" evidence="1">
    <location>
        <begin position="48"/>
        <end position="57"/>
    </location>
</feature>